<gene>
    <name evidence="2" type="ORF">H109_07280</name>
</gene>
<evidence type="ECO:0000256" key="1">
    <source>
        <dbReference type="SAM" id="MobiDB-lite"/>
    </source>
</evidence>
<organism evidence="2 3">
    <name type="scientific">Trichophyton interdigitale (strain MR816)</name>
    <dbReference type="NCBI Taxonomy" id="1215338"/>
    <lineage>
        <taxon>Eukaryota</taxon>
        <taxon>Fungi</taxon>
        <taxon>Dikarya</taxon>
        <taxon>Ascomycota</taxon>
        <taxon>Pezizomycotina</taxon>
        <taxon>Eurotiomycetes</taxon>
        <taxon>Eurotiomycetidae</taxon>
        <taxon>Onygenales</taxon>
        <taxon>Arthrodermataceae</taxon>
        <taxon>Trichophyton</taxon>
    </lineage>
</organism>
<protein>
    <recommendedName>
        <fullName evidence="4">Amino acid permease/ SLC12A domain-containing protein</fullName>
    </recommendedName>
</protein>
<name>A0A059IZV9_TRIIM</name>
<evidence type="ECO:0000313" key="3">
    <source>
        <dbReference type="Proteomes" id="UP000024533"/>
    </source>
</evidence>
<dbReference type="Proteomes" id="UP000024533">
    <property type="component" value="Unassembled WGS sequence"/>
</dbReference>
<feature type="compositionally biased region" description="Basic and acidic residues" evidence="1">
    <location>
        <begin position="10"/>
        <end position="30"/>
    </location>
</feature>
<dbReference type="InterPro" id="IPR050524">
    <property type="entry name" value="APC_YAT"/>
</dbReference>
<dbReference type="OrthoDB" id="3941138at2759"/>
<accession>A0A059IZV9</accession>
<dbReference type="PANTHER" id="PTHR43341:SF15">
    <property type="entry name" value="GENERAL AMINO ACID PERMEASE AGP2"/>
    <property type="match status" value="1"/>
</dbReference>
<dbReference type="AlphaFoldDB" id="A0A059IZV9"/>
<evidence type="ECO:0000313" key="2">
    <source>
        <dbReference type="EMBL" id="KDB20767.1"/>
    </source>
</evidence>
<dbReference type="GO" id="GO:0016020">
    <property type="term" value="C:membrane"/>
    <property type="evidence" value="ECO:0007669"/>
    <property type="project" value="TreeGrafter"/>
</dbReference>
<feature type="region of interest" description="Disordered" evidence="1">
    <location>
        <begin position="80"/>
        <end position="105"/>
    </location>
</feature>
<keyword evidence="3" id="KW-1185">Reference proteome</keyword>
<proteinExistence type="predicted"/>
<dbReference type="GO" id="GO:0015171">
    <property type="term" value="F:amino acid transmembrane transporter activity"/>
    <property type="evidence" value="ECO:0007669"/>
    <property type="project" value="TreeGrafter"/>
</dbReference>
<comment type="caution">
    <text evidence="2">The sequence shown here is derived from an EMBL/GenBank/DDBJ whole genome shotgun (WGS) entry which is preliminary data.</text>
</comment>
<feature type="region of interest" description="Disordered" evidence="1">
    <location>
        <begin position="1"/>
        <end position="45"/>
    </location>
</feature>
<dbReference type="EMBL" id="AOKY01000700">
    <property type="protein sequence ID" value="KDB20767.1"/>
    <property type="molecule type" value="Genomic_DNA"/>
</dbReference>
<dbReference type="PANTHER" id="PTHR43341">
    <property type="entry name" value="AMINO ACID PERMEASE"/>
    <property type="match status" value="1"/>
</dbReference>
<evidence type="ECO:0008006" key="4">
    <source>
        <dbReference type="Google" id="ProtNLM"/>
    </source>
</evidence>
<dbReference type="HOGENOM" id="CLU_177204_0_0_1"/>
<dbReference type="STRING" id="1215338.A0A059IZV9"/>
<reference evidence="2 3" key="1">
    <citation type="submission" date="2014-02" db="EMBL/GenBank/DDBJ databases">
        <title>The Genome Sequence of Trichophyton interdigitale MR816.</title>
        <authorList>
            <consortium name="The Broad Institute Genomics Platform"/>
            <person name="Cuomo C.A."/>
            <person name="White T.C."/>
            <person name="Graser Y."/>
            <person name="Martinez-Rossi N."/>
            <person name="Heitman J."/>
            <person name="Young S.K."/>
            <person name="Zeng Q."/>
            <person name="Gargeya S."/>
            <person name="Abouelleil A."/>
            <person name="Alvarado L."/>
            <person name="Chapman S.B."/>
            <person name="Gainer-Dewar J."/>
            <person name="Goldberg J."/>
            <person name="Griggs A."/>
            <person name="Gujja S."/>
            <person name="Hansen M."/>
            <person name="Howarth C."/>
            <person name="Imamovic A."/>
            <person name="Larimer J."/>
            <person name="Martinez D."/>
            <person name="Murphy C."/>
            <person name="Pearson M.D."/>
            <person name="Persinoti G."/>
            <person name="Poon T."/>
            <person name="Priest M."/>
            <person name="Roberts A.D."/>
            <person name="Saif S."/>
            <person name="Shea T.D."/>
            <person name="Sykes S.N."/>
            <person name="Wortman J."/>
            <person name="Nusbaum C."/>
            <person name="Birren B."/>
        </authorList>
    </citation>
    <scope>NUCLEOTIDE SEQUENCE [LARGE SCALE GENOMIC DNA]</scope>
    <source>
        <strain evidence="2 3">MR816</strain>
    </source>
</reference>
<sequence>MGTMPWRQVSAERKEKKGLDEPPAYRHGVDEVSVPEKISTDNTHRNLKPRHIQLIGIGGTIGTALFVQIGRGLLSGGPANIERDMETDTASPSVLGAIPRTEHQE</sequence>